<keyword evidence="1" id="KW-0812">Transmembrane</keyword>
<reference evidence="2 3" key="1">
    <citation type="submission" date="2018-08" db="EMBL/GenBank/DDBJ databases">
        <title>A genome reference for cultivated species of the human gut microbiota.</title>
        <authorList>
            <person name="Zou Y."/>
            <person name="Xue W."/>
            <person name="Luo G."/>
        </authorList>
    </citation>
    <scope>NUCLEOTIDE SEQUENCE [LARGE SCALE GENOMIC DNA]</scope>
    <source>
        <strain evidence="2 3">TF05-11AC</strain>
    </source>
</reference>
<dbReference type="AlphaFoldDB" id="A0A3E4U409"/>
<keyword evidence="1" id="KW-0472">Membrane</keyword>
<name>A0A3E4U409_9FIRM</name>
<protein>
    <submittedName>
        <fullName evidence="2">Nitrate reductase</fullName>
    </submittedName>
</protein>
<sequence>MLSHPFWQQEGGAYIMDIFTFILSIVASVVAYFICKWLDKR</sequence>
<accession>A0A3E4U409</accession>
<gene>
    <name evidence="2" type="ORF">DXC39_18325</name>
</gene>
<proteinExistence type="predicted"/>
<keyword evidence="1" id="KW-1133">Transmembrane helix</keyword>
<organism evidence="2 3">
    <name type="scientific">Hungatella hathewayi</name>
    <dbReference type="NCBI Taxonomy" id="154046"/>
    <lineage>
        <taxon>Bacteria</taxon>
        <taxon>Bacillati</taxon>
        <taxon>Bacillota</taxon>
        <taxon>Clostridia</taxon>
        <taxon>Lachnospirales</taxon>
        <taxon>Lachnospiraceae</taxon>
        <taxon>Hungatella</taxon>
    </lineage>
</organism>
<dbReference type="Proteomes" id="UP000261257">
    <property type="component" value="Unassembled WGS sequence"/>
</dbReference>
<evidence type="ECO:0000313" key="3">
    <source>
        <dbReference type="Proteomes" id="UP000261257"/>
    </source>
</evidence>
<dbReference type="EMBL" id="QSSQ01000020">
    <property type="protein sequence ID" value="RGM01859.1"/>
    <property type="molecule type" value="Genomic_DNA"/>
</dbReference>
<evidence type="ECO:0000313" key="2">
    <source>
        <dbReference type="EMBL" id="RGM01859.1"/>
    </source>
</evidence>
<comment type="caution">
    <text evidence="2">The sequence shown here is derived from an EMBL/GenBank/DDBJ whole genome shotgun (WGS) entry which is preliminary data.</text>
</comment>
<evidence type="ECO:0000256" key="1">
    <source>
        <dbReference type="SAM" id="Phobius"/>
    </source>
</evidence>
<feature type="transmembrane region" description="Helical" evidence="1">
    <location>
        <begin position="12"/>
        <end position="35"/>
    </location>
</feature>